<dbReference type="AlphaFoldDB" id="X0Z1Q5"/>
<dbReference type="Gene3D" id="2.130.10.10">
    <property type="entry name" value="YVTN repeat-like/Quinoprotein amine dehydrogenase"/>
    <property type="match status" value="1"/>
</dbReference>
<reference evidence="1" key="1">
    <citation type="journal article" date="2014" name="Front. Microbiol.">
        <title>High frequency of phylogenetically diverse reductive dehalogenase-homologous genes in deep subseafloor sedimentary metagenomes.</title>
        <authorList>
            <person name="Kawai M."/>
            <person name="Futagami T."/>
            <person name="Toyoda A."/>
            <person name="Takaki Y."/>
            <person name="Nishi S."/>
            <person name="Hori S."/>
            <person name="Arai W."/>
            <person name="Tsubouchi T."/>
            <person name="Morono Y."/>
            <person name="Uchiyama I."/>
            <person name="Ito T."/>
            <person name="Fujiyama A."/>
            <person name="Inagaki F."/>
            <person name="Takami H."/>
        </authorList>
    </citation>
    <scope>NUCLEOTIDE SEQUENCE</scope>
    <source>
        <strain evidence="1">Expedition CK06-06</strain>
    </source>
</reference>
<organism evidence="1">
    <name type="scientific">marine sediment metagenome</name>
    <dbReference type="NCBI Taxonomy" id="412755"/>
    <lineage>
        <taxon>unclassified sequences</taxon>
        <taxon>metagenomes</taxon>
        <taxon>ecological metagenomes</taxon>
    </lineage>
</organism>
<dbReference type="InterPro" id="IPR015943">
    <property type="entry name" value="WD40/YVTN_repeat-like_dom_sf"/>
</dbReference>
<accession>X0Z1Q5</accession>
<name>X0Z1Q5_9ZZZZ</name>
<dbReference type="EMBL" id="BART01008478">
    <property type="protein sequence ID" value="GAG54433.1"/>
    <property type="molecule type" value="Genomic_DNA"/>
</dbReference>
<sequence length="287" mass="33207">MRRENNSSEIITKYQAYVSTAPKIAGFYYKSIKKNAKPQKINVPYQEISHFIGMETIKDYHDPYTFIWFNTERKKLIVWFSQSKKEKIIFTCNKITCLIPLDDTSVAFGDKQGIIRLYNIFHKKIVKILDTGNKLPIKDLFYYKNKELLVAVCFITKSKTKIMCWTTRECGSMLDDYKIRATYTIRQETTHLASDSIFLSNQYHLIAATNTGRIYVLNYNNGSFGHFHFDTNKITTSILVVEAKYIVVGHFSGQISIWDSANFNLPPKILRTGINAPIKSLHVNPKL</sequence>
<dbReference type="SUPFAM" id="SSF50978">
    <property type="entry name" value="WD40 repeat-like"/>
    <property type="match status" value="1"/>
</dbReference>
<proteinExistence type="predicted"/>
<evidence type="ECO:0000313" key="1">
    <source>
        <dbReference type="EMBL" id="GAG54433.1"/>
    </source>
</evidence>
<protein>
    <submittedName>
        <fullName evidence="1">Uncharacterized protein</fullName>
    </submittedName>
</protein>
<gene>
    <name evidence="1" type="ORF">S01H4_19061</name>
</gene>
<comment type="caution">
    <text evidence="1">The sequence shown here is derived from an EMBL/GenBank/DDBJ whole genome shotgun (WGS) entry which is preliminary data.</text>
</comment>
<dbReference type="InterPro" id="IPR036322">
    <property type="entry name" value="WD40_repeat_dom_sf"/>
</dbReference>